<dbReference type="AlphaFoldDB" id="A0A343TK05"/>
<name>A0A343TK05_9EURY</name>
<dbReference type="KEGG" id="hdf:AArcSl_1801"/>
<dbReference type="PROSITE" id="PS51257">
    <property type="entry name" value="PROKAR_LIPOPROTEIN"/>
    <property type="match status" value="1"/>
</dbReference>
<proteinExistence type="predicted"/>
<dbReference type="EMBL" id="CP025066">
    <property type="protein sequence ID" value="AUX09427.1"/>
    <property type="molecule type" value="Genomic_DNA"/>
</dbReference>
<feature type="region of interest" description="Disordered" evidence="1">
    <location>
        <begin position="21"/>
        <end position="49"/>
    </location>
</feature>
<protein>
    <submittedName>
        <fullName evidence="2">Uncharacterized protein</fullName>
    </submittedName>
</protein>
<accession>A0A343TK05</accession>
<evidence type="ECO:0000313" key="3">
    <source>
        <dbReference type="Proteomes" id="UP000263012"/>
    </source>
</evidence>
<organism evidence="2 3">
    <name type="scientific">Halalkaliarchaeum desulfuricum</name>
    <dbReference type="NCBI Taxonomy" id="2055893"/>
    <lineage>
        <taxon>Archaea</taxon>
        <taxon>Methanobacteriati</taxon>
        <taxon>Methanobacteriota</taxon>
        <taxon>Stenosarchaea group</taxon>
        <taxon>Halobacteria</taxon>
        <taxon>Halobacteriales</taxon>
        <taxon>Haloferacaceae</taxon>
        <taxon>Halalkaliarchaeum</taxon>
    </lineage>
</organism>
<dbReference type="GeneID" id="37878156"/>
<reference evidence="3" key="1">
    <citation type="submission" date="2017-11" db="EMBL/GenBank/DDBJ databases">
        <title>Phenotypic and genomic properties of facultatively anaerobic sulfur-reducing natronoarchaea from hypersaline soda lakes.</title>
        <authorList>
            <person name="Sorokin D.Y."/>
            <person name="Kublanov I.V."/>
            <person name="Roman P."/>
            <person name="Sinninghe Damste J.S."/>
            <person name="Golyshin P.N."/>
            <person name="Rojo D."/>
            <person name="Ciordia S."/>
            <person name="Mena M.D.C."/>
            <person name="Ferrer M."/>
            <person name="Messina E."/>
            <person name="Smedile F."/>
            <person name="La Spada G."/>
            <person name="La Cono V."/>
            <person name="Yakimov M.M."/>
        </authorList>
    </citation>
    <scope>NUCLEOTIDE SEQUENCE [LARGE SCALE GENOMIC DNA]</scope>
    <source>
        <strain evidence="3">AArc-Sl</strain>
    </source>
</reference>
<dbReference type="Proteomes" id="UP000263012">
    <property type="component" value="Chromosome"/>
</dbReference>
<keyword evidence="3" id="KW-1185">Reference proteome</keyword>
<dbReference type="OrthoDB" id="313543at2157"/>
<gene>
    <name evidence="2" type="ORF">AArcSl_1801</name>
</gene>
<evidence type="ECO:0000256" key="1">
    <source>
        <dbReference type="SAM" id="MobiDB-lite"/>
    </source>
</evidence>
<dbReference type="RefSeq" id="WP_119817997.1">
    <property type="nucleotide sequence ID" value="NZ_CP025066.1"/>
</dbReference>
<sequence length="169" mass="17607">MRRRSLLISLGAATTVGLAGCLGDGPPTDGTPGNGGDSDDNDGAPDGDPVLTAATLSEAACEEPETATVTVDEDALEVHVDGCIVGNTGCHVPVLVEPTFEDEPQRVAGDLLRVRIATVDDSDPDEMCTQVLTDLGYEATFVFEEALPTSVEVVHETHDGDRTVATTDR</sequence>
<evidence type="ECO:0000313" key="2">
    <source>
        <dbReference type="EMBL" id="AUX09427.1"/>
    </source>
</evidence>